<evidence type="ECO:0000313" key="2">
    <source>
        <dbReference type="Proteomes" id="UP000287502"/>
    </source>
</evidence>
<keyword evidence="2" id="KW-1185">Reference proteome</keyword>
<dbReference type="Proteomes" id="UP000287502">
    <property type="component" value="Chromosome"/>
</dbReference>
<organism evidence="1 2">
    <name type="scientific">Geovibrio thiophilus</name>
    <dbReference type="NCBI Taxonomy" id="139438"/>
    <lineage>
        <taxon>Bacteria</taxon>
        <taxon>Pseudomonadati</taxon>
        <taxon>Deferribacterota</taxon>
        <taxon>Deferribacteres</taxon>
        <taxon>Deferribacterales</taxon>
        <taxon>Geovibrionaceae</taxon>
        <taxon>Geovibrio</taxon>
    </lineage>
</organism>
<gene>
    <name evidence="1" type="ORF">EP073_04510</name>
</gene>
<evidence type="ECO:0000313" key="1">
    <source>
        <dbReference type="EMBL" id="QAR32695.1"/>
    </source>
</evidence>
<reference evidence="1 2" key="1">
    <citation type="submission" date="2019-01" db="EMBL/GenBank/DDBJ databases">
        <title>Geovibrio thiophilus DSM 11263, complete genome.</title>
        <authorList>
            <person name="Spring S."/>
            <person name="Bunk B."/>
            <person name="Sproer C."/>
        </authorList>
    </citation>
    <scope>NUCLEOTIDE SEQUENCE [LARGE SCALE GENOMIC DNA]</scope>
    <source>
        <strain evidence="1 2">DSM 11263</strain>
    </source>
</reference>
<protein>
    <submittedName>
        <fullName evidence="1">Uncharacterized protein</fullName>
    </submittedName>
</protein>
<dbReference type="AlphaFoldDB" id="A0A3R5YYP6"/>
<sequence>MSNNKIKPTFLLSKAVIAPKEPCTEYKNNIIYTEQNYLNLISLVTQSKTFVAPSDDDPDPEAEFCF</sequence>
<name>A0A3R5YYP6_9BACT</name>
<dbReference type="EMBL" id="CP035108">
    <property type="protein sequence ID" value="QAR32695.1"/>
    <property type="molecule type" value="Genomic_DNA"/>
</dbReference>
<proteinExistence type="predicted"/>
<accession>A0A3R5YYP6</accession>
<dbReference type="RefSeq" id="WP_128465982.1">
    <property type="nucleotide sequence ID" value="NZ_CP035108.1"/>
</dbReference>
<dbReference type="KEGG" id="gtl:EP073_04510"/>